<comment type="caution">
    <text evidence="1">The sequence shown here is derived from an EMBL/GenBank/DDBJ whole genome shotgun (WGS) entry which is preliminary data.</text>
</comment>
<name>A0A5J4Q6R0_9ZZZZ</name>
<proteinExistence type="predicted"/>
<dbReference type="AlphaFoldDB" id="A0A5J4Q6R0"/>
<dbReference type="GO" id="GO:0030313">
    <property type="term" value="C:cell envelope"/>
    <property type="evidence" value="ECO:0007669"/>
    <property type="project" value="UniProtKB-SubCell"/>
</dbReference>
<dbReference type="InterPro" id="IPR038352">
    <property type="entry name" value="Imelysin_sf"/>
</dbReference>
<evidence type="ECO:0000313" key="1">
    <source>
        <dbReference type="EMBL" id="KAA6317252.1"/>
    </source>
</evidence>
<gene>
    <name evidence="1" type="ORF">EZS27_032563</name>
</gene>
<reference evidence="1" key="1">
    <citation type="submission" date="2019-03" db="EMBL/GenBank/DDBJ databases">
        <title>Single cell metagenomics reveals metabolic interactions within the superorganism composed of flagellate Streblomastix strix and complex community of Bacteroidetes bacteria on its surface.</title>
        <authorList>
            <person name="Treitli S.C."/>
            <person name="Kolisko M."/>
            <person name="Husnik F."/>
            <person name="Keeling P."/>
            <person name="Hampl V."/>
        </authorList>
    </citation>
    <scope>NUCLEOTIDE SEQUENCE</scope>
    <source>
        <strain evidence="1">STM</strain>
    </source>
</reference>
<protein>
    <submittedName>
        <fullName evidence="1">Uncharacterized protein</fullName>
    </submittedName>
</protein>
<dbReference type="PROSITE" id="PS51257">
    <property type="entry name" value="PROKAR_LIPOPROTEIN"/>
    <property type="match status" value="1"/>
</dbReference>
<accession>A0A5J4Q6R0</accession>
<sequence>MKKIFNYLVFTFLVTVTLPLSFTSCEDDDNDIVNNDKLYQSILEEYVSNTVVPTYKELAEAALVMRQANIALKTDPTDAAMQAASGAWMRARIAWEISEA</sequence>
<dbReference type="Gene3D" id="1.20.1420.20">
    <property type="entry name" value="M75 peptidase, HXXE motif"/>
    <property type="match status" value="1"/>
</dbReference>
<organism evidence="1">
    <name type="scientific">termite gut metagenome</name>
    <dbReference type="NCBI Taxonomy" id="433724"/>
    <lineage>
        <taxon>unclassified sequences</taxon>
        <taxon>metagenomes</taxon>
        <taxon>organismal metagenomes</taxon>
    </lineage>
</organism>
<feature type="non-terminal residue" evidence="1">
    <location>
        <position position="100"/>
    </location>
</feature>
<dbReference type="EMBL" id="SNRY01004585">
    <property type="protein sequence ID" value="KAA6317252.1"/>
    <property type="molecule type" value="Genomic_DNA"/>
</dbReference>